<evidence type="ECO:0000256" key="12">
    <source>
        <dbReference type="ARBA" id="ARBA00023160"/>
    </source>
</evidence>
<comment type="caution">
    <text evidence="16">The sequence shown here is derived from an EMBL/GenBank/DDBJ whole genome shotgun (WGS) entry which is preliminary data.</text>
</comment>
<evidence type="ECO:0000259" key="15">
    <source>
        <dbReference type="Pfam" id="PF00487"/>
    </source>
</evidence>
<dbReference type="EMBL" id="PHFL01000040">
    <property type="protein sequence ID" value="RFM24339.1"/>
    <property type="molecule type" value="Genomic_DNA"/>
</dbReference>
<dbReference type="GO" id="GO:0016020">
    <property type="term" value="C:membrane"/>
    <property type="evidence" value="ECO:0007669"/>
    <property type="project" value="UniProtKB-SubCell"/>
</dbReference>
<dbReference type="InterPro" id="IPR001522">
    <property type="entry name" value="FADS-1_CS"/>
</dbReference>
<feature type="transmembrane region" description="Helical" evidence="14">
    <location>
        <begin position="12"/>
        <end position="34"/>
    </location>
</feature>
<dbReference type="AlphaFoldDB" id="A0A395M0M8"/>
<dbReference type="InterPro" id="IPR005804">
    <property type="entry name" value="FA_desaturase_dom"/>
</dbReference>
<keyword evidence="8" id="KW-0560">Oxidoreductase</keyword>
<feature type="transmembrane region" description="Helical" evidence="14">
    <location>
        <begin position="40"/>
        <end position="61"/>
    </location>
</feature>
<evidence type="ECO:0000256" key="9">
    <source>
        <dbReference type="ARBA" id="ARBA00023004"/>
    </source>
</evidence>
<evidence type="ECO:0000256" key="13">
    <source>
        <dbReference type="SAM" id="Coils"/>
    </source>
</evidence>
<evidence type="ECO:0000256" key="8">
    <source>
        <dbReference type="ARBA" id="ARBA00023002"/>
    </source>
</evidence>
<evidence type="ECO:0000256" key="6">
    <source>
        <dbReference type="ARBA" id="ARBA00022832"/>
    </source>
</evidence>
<reference evidence="16 17" key="1">
    <citation type="journal article" date="2011" name="ISME J.">
        <title>Community ecology of hot spring cyanobacterial mats: predominant populations and their functional potential.</title>
        <authorList>
            <person name="Klatt C.G."/>
            <person name="Wood J.M."/>
            <person name="Rusch D.B."/>
            <person name="Bateson M.M."/>
            <person name="Hamamura N."/>
            <person name="Heidelberg J.F."/>
            <person name="Grossman A.R."/>
            <person name="Bhaya D."/>
            <person name="Cohan F.M."/>
            <person name="Kuhl M."/>
            <person name="Bryant D.A."/>
            <person name="Ward D.M."/>
        </authorList>
    </citation>
    <scope>NUCLEOTIDE SEQUENCE [LARGE SCALE GENOMIC DNA]</scope>
    <source>
        <strain evidence="16">OS</strain>
    </source>
</reference>
<comment type="similarity">
    <text evidence="2">Belongs to the fatty acid desaturase type 2 family.</text>
</comment>
<evidence type="ECO:0000313" key="16">
    <source>
        <dbReference type="EMBL" id="RFM24339.1"/>
    </source>
</evidence>
<name>A0A395M0M8_9BACT</name>
<keyword evidence="3" id="KW-0444">Lipid biosynthesis</keyword>
<evidence type="ECO:0000256" key="4">
    <source>
        <dbReference type="ARBA" id="ARBA00022692"/>
    </source>
</evidence>
<gene>
    <name evidence="16" type="ORF">D0433_06345</name>
</gene>
<proteinExistence type="inferred from homology"/>
<keyword evidence="12" id="KW-0275">Fatty acid biosynthesis</keyword>
<protein>
    <recommendedName>
        <fullName evidence="15">Fatty acid desaturase domain-containing protein</fullName>
    </recommendedName>
</protein>
<dbReference type="PANTHER" id="PTHR11351">
    <property type="entry name" value="ACYL-COA DESATURASE"/>
    <property type="match status" value="1"/>
</dbReference>
<dbReference type="InterPro" id="IPR015876">
    <property type="entry name" value="Acyl-CoA_DS"/>
</dbReference>
<keyword evidence="10" id="KW-0443">Lipid metabolism</keyword>
<dbReference type="PRINTS" id="PR00075">
    <property type="entry name" value="FACDDSATRASE"/>
</dbReference>
<keyword evidence="9" id="KW-0408">Iron</keyword>
<keyword evidence="4 14" id="KW-0812">Transmembrane</keyword>
<keyword evidence="11 14" id="KW-0472">Membrane</keyword>
<evidence type="ECO:0000256" key="11">
    <source>
        <dbReference type="ARBA" id="ARBA00023136"/>
    </source>
</evidence>
<evidence type="ECO:0000313" key="17">
    <source>
        <dbReference type="Proteomes" id="UP000266389"/>
    </source>
</evidence>
<evidence type="ECO:0000256" key="14">
    <source>
        <dbReference type="SAM" id="Phobius"/>
    </source>
</evidence>
<evidence type="ECO:0000256" key="7">
    <source>
        <dbReference type="ARBA" id="ARBA00022989"/>
    </source>
</evidence>
<dbReference type="GO" id="GO:0016717">
    <property type="term" value="F:oxidoreductase activity, acting on paired donors, with oxidation of a pair of donors resulting in the reduction of molecular oxygen to two molecules of water"/>
    <property type="evidence" value="ECO:0007669"/>
    <property type="project" value="InterPro"/>
</dbReference>
<keyword evidence="6" id="KW-0276">Fatty acid metabolism</keyword>
<comment type="subcellular location">
    <subcellularLocation>
        <location evidence="1">Membrane</location>
        <topology evidence="1">Multi-pass membrane protein</topology>
    </subcellularLocation>
</comment>
<dbReference type="GO" id="GO:0006633">
    <property type="term" value="P:fatty acid biosynthetic process"/>
    <property type="evidence" value="ECO:0007669"/>
    <property type="project" value="UniProtKB-KW"/>
</dbReference>
<feature type="coiled-coil region" evidence="13">
    <location>
        <begin position="306"/>
        <end position="362"/>
    </location>
</feature>
<keyword evidence="7 14" id="KW-1133">Transmembrane helix</keyword>
<organism evidence="16 17">
    <name type="scientific">Candidatus Thermochlorobacter aerophilus</name>
    <dbReference type="NCBI Taxonomy" id="1868324"/>
    <lineage>
        <taxon>Bacteria</taxon>
        <taxon>Pseudomonadati</taxon>
        <taxon>Chlorobiota</taxon>
        <taxon>Chlorobiia</taxon>
        <taxon>Chlorobiales</taxon>
        <taxon>Candidatus Thermochlorobacteriaceae</taxon>
        <taxon>Candidatus Thermochlorobacter</taxon>
    </lineage>
</organism>
<feature type="domain" description="Fatty acid desaturase" evidence="15">
    <location>
        <begin position="39"/>
        <end position="258"/>
    </location>
</feature>
<dbReference type="GO" id="GO:0046872">
    <property type="term" value="F:metal ion binding"/>
    <property type="evidence" value="ECO:0007669"/>
    <property type="project" value="UniProtKB-KW"/>
</dbReference>
<evidence type="ECO:0000256" key="2">
    <source>
        <dbReference type="ARBA" id="ARBA00008749"/>
    </source>
</evidence>
<evidence type="ECO:0000256" key="5">
    <source>
        <dbReference type="ARBA" id="ARBA00022723"/>
    </source>
</evidence>
<evidence type="ECO:0000256" key="1">
    <source>
        <dbReference type="ARBA" id="ARBA00004141"/>
    </source>
</evidence>
<dbReference type="Proteomes" id="UP000266389">
    <property type="component" value="Unassembled WGS sequence"/>
</dbReference>
<feature type="transmembrane region" description="Helical" evidence="14">
    <location>
        <begin position="154"/>
        <end position="175"/>
    </location>
</feature>
<keyword evidence="5" id="KW-0479">Metal-binding</keyword>
<evidence type="ECO:0000256" key="3">
    <source>
        <dbReference type="ARBA" id="ARBA00022516"/>
    </source>
</evidence>
<accession>A0A395M0M8</accession>
<dbReference type="PROSITE" id="PS00476">
    <property type="entry name" value="FATTY_ACID_DESATUR_1"/>
    <property type="match status" value="1"/>
</dbReference>
<dbReference type="Pfam" id="PF00487">
    <property type="entry name" value="FA_desaturase"/>
    <property type="match status" value="1"/>
</dbReference>
<dbReference type="PANTHER" id="PTHR11351:SF31">
    <property type="entry name" value="DESATURASE 1, ISOFORM A-RELATED"/>
    <property type="match status" value="1"/>
</dbReference>
<evidence type="ECO:0000256" key="10">
    <source>
        <dbReference type="ARBA" id="ARBA00023098"/>
    </source>
</evidence>
<sequence length="383" mass="44415">MPSCRTPLQLNWLNIIFLSAMPILGLAGTIWWVSTGQFNWATAVFAFAYLNLAGISITAGYHRLFSHRSYDAAKPVEWAFIALGSSCFEGSVVDWATDHRTHHRYQDKDEDPYAIHKGFWFAHIGWLYTKNWRADGSAVPDLWKNPVIRSQHNYYILWSGFMGFGLPMLVCSLWGDVWGGLLIGGFLRVALNQQFTFLINSLCHFAGTKPFSDKITARDNWLTAIFTYGEGYHNFHHTFPGDYRNGIRWYDFDLTKWLIYGLSKVRLAWRLHEVSPERILQSRVAMQEKTLREKLSLQKVKSPALMEQINKTIETAKEQLAHASERFAIVREQYESLRATKNEAIAHQVAELRMKFHEAQRELKYAYQLWKAMLNGYMKLTTI</sequence>
<dbReference type="CDD" id="cd03505">
    <property type="entry name" value="Delta9-FADS-like"/>
    <property type="match status" value="1"/>
</dbReference>
<keyword evidence="13" id="KW-0175">Coiled coil</keyword>